<dbReference type="RefSeq" id="WP_193522232.1">
    <property type="nucleotide sequence ID" value="NZ_CBCSDF010000012.1"/>
</dbReference>
<dbReference type="Pfam" id="PF00300">
    <property type="entry name" value="His_Phos_1"/>
    <property type="match status" value="1"/>
</dbReference>
<dbReference type="InterPro" id="IPR050275">
    <property type="entry name" value="PGM_Phosphatase"/>
</dbReference>
<dbReference type="GO" id="GO:0016791">
    <property type="term" value="F:phosphatase activity"/>
    <property type="evidence" value="ECO:0007669"/>
    <property type="project" value="TreeGrafter"/>
</dbReference>
<keyword evidence="4" id="KW-1185">Reference proteome</keyword>
<dbReference type="EC" id="3.1.3.-" evidence="2"/>
<dbReference type="GO" id="GO:0005737">
    <property type="term" value="C:cytoplasm"/>
    <property type="evidence" value="ECO:0007669"/>
    <property type="project" value="TreeGrafter"/>
</dbReference>
<dbReference type="EMBL" id="WEIA01000011">
    <property type="protein sequence ID" value="NLR22909.1"/>
    <property type="molecule type" value="Genomic_DNA"/>
</dbReference>
<dbReference type="PANTHER" id="PTHR48100:SF1">
    <property type="entry name" value="HISTIDINE PHOSPHATASE FAMILY PROTEIN-RELATED"/>
    <property type="match status" value="1"/>
</dbReference>
<accession>A0A8I2KMN0</accession>
<dbReference type="SUPFAM" id="SSF53254">
    <property type="entry name" value="Phosphoglycerate mutase-like"/>
    <property type="match status" value="1"/>
</dbReference>
<sequence>MQRQLYFVRHGETTLSGHLLGVTDPELSTIGAQQLLQSLTSLSGLRRIISSPRKRCLNTAKAFAKQYQLPVDVEPTLAEFDFGLWDGQPYDTLWRETQSPSIGDFWHNPWLHTPPEGESMYDFHHRVATWWHSILASPSEECTAVVAHAGVIKTLVALILDLSPDLTAYQSKIDIPYAGIVKVEVFYDSSQTAWPKVVF</sequence>
<evidence type="ECO:0000313" key="1">
    <source>
        <dbReference type="EMBL" id="NLR22909.1"/>
    </source>
</evidence>
<gene>
    <name evidence="1" type="ORF">F9Y85_16665</name>
    <name evidence="2" type="ORF">R5H13_14310</name>
</gene>
<keyword evidence="2" id="KW-0378">Hydrolase</keyword>
<protein>
    <submittedName>
        <fullName evidence="1">Histidine phosphatase family protein</fullName>
        <ecNumber evidence="2">3.1.3.-</ecNumber>
    </submittedName>
</protein>
<dbReference type="PANTHER" id="PTHR48100">
    <property type="entry name" value="BROAD-SPECIFICITY PHOSPHATASE YOR283W-RELATED"/>
    <property type="match status" value="1"/>
</dbReference>
<evidence type="ECO:0000313" key="4">
    <source>
        <dbReference type="Proteomes" id="UP001304419"/>
    </source>
</evidence>
<name>A0A8I2KMN0_9GAMM</name>
<dbReference type="InterPro" id="IPR013078">
    <property type="entry name" value="His_Pase_superF_clade-1"/>
</dbReference>
<evidence type="ECO:0000313" key="2">
    <source>
        <dbReference type="EMBL" id="WOX27816.1"/>
    </source>
</evidence>
<dbReference type="Proteomes" id="UP000646877">
    <property type="component" value="Unassembled WGS sequence"/>
</dbReference>
<dbReference type="Proteomes" id="UP001304419">
    <property type="component" value="Chromosome 1"/>
</dbReference>
<dbReference type="AlphaFoldDB" id="A0A8I2KMN0"/>
<dbReference type="PIRSF" id="PIRSF000709">
    <property type="entry name" value="6PFK_2-Ptase"/>
    <property type="match status" value="1"/>
</dbReference>
<dbReference type="Gene3D" id="3.40.50.1240">
    <property type="entry name" value="Phosphoglycerate mutase-like"/>
    <property type="match status" value="1"/>
</dbReference>
<dbReference type="InterPro" id="IPR029033">
    <property type="entry name" value="His_PPase_superfam"/>
</dbReference>
<proteinExistence type="predicted"/>
<reference evidence="1" key="1">
    <citation type="submission" date="2019-10" db="EMBL/GenBank/DDBJ databases">
        <authorList>
            <person name="Paulsen S."/>
        </authorList>
    </citation>
    <scope>NUCLEOTIDE SEQUENCE</scope>
    <source>
        <strain evidence="1">LMG 19692</strain>
    </source>
</reference>
<dbReference type="EMBL" id="CP137578">
    <property type="protein sequence ID" value="WOX27816.1"/>
    <property type="molecule type" value="Genomic_DNA"/>
</dbReference>
<organism evidence="1 3">
    <name type="scientific">Pseudoalteromonas maricaloris</name>
    <dbReference type="NCBI Taxonomy" id="184924"/>
    <lineage>
        <taxon>Bacteria</taxon>
        <taxon>Pseudomonadati</taxon>
        <taxon>Pseudomonadota</taxon>
        <taxon>Gammaproteobacteria</taxon>
        <taxon>Alteromonadales</taxon>
        <taxon>Pseudoalteromonadaceae</taxon>
        <taxon>Pseudoalteromonas</taxon>
    </lineage>
</organism>
<dbReference type="CDD" id="cd07067">
    <property type="entry name" value="HP_PGM_like"/>
    <property type="match status" value="1"/>
</dbReference>
<reference evidence="2 4" key="2">
    <citation type="submission" date="2023-10" db="EMBL/GenBank/DDBJ databases">
        <title>To unveil natural product biosynthetic capacity in Pseudoalteromonas.</title>
        <authorList>
            <person name="Wang J."/>
        </authorList>
    </citation>
    <scope>NUCLEOTIDE SEQUENCE [LARGE SCALE GENOMIC DNA]</scope>
    <source>
        <strain evidence="2 4">DSM 15914</strain>
    </source>
</reference>
<dbReference type="SMART" id="SM00855">
    <property type="entry name" value="PGAM"/>
    <property type="match status" value="1"/>
</dbReference>
<evidence type="ECO:0000313" key="3">
    <source>
        <dbReference type="Proteomes" id="UP000646877"/>
    </source>
</evidence>